<accession>A0A1M5H4A3</accession>
<dbReference type="STRING" id="1194090.SAMN05443144_11931"/>
<dbReference type="AlphaFoldDB" id="A0A1M5H4A3"/>
<keyword evidence="3" id="KW-1185">Reference proteome</keyword>
<protein>
    <submittedName>
        <fullName evidence="2">Uncharacterized protein</fullName>
    </submittedName>
</protein>
<sequence>MEKLGYLISIVGLIGLVYTGINYINNTEHVSALGLEVTVSQGDPMPMIISAVVLIAGTLIAFAAKK</sequence>
<keyword evidence="1" id="KW-0812">Transmembrane</keyword>
<evidence type="ECO:0000313" key="3">
    <source>
        <dbReference type="Proteomes" id="UP000184041"/>
    </source>
</evidence>
<proteinExistence type="predicted"/>
<dbReference type="Proteomes" id="UP000184041">
    <property type="component" value="Unassembled WGS sequence"/>
</dbReference>
<feature type="transmembrane region" description="Helical" evidence="1">
    <location>
        <begin position="45"/>
        <end position="64"/>
    </location>
</feature>
<keyword evidence="1" id="KW-0472">Membrane</keyword>
<reference evidence="2 3" key="1">
    <citation type="submission" date="2016-11" db="EMBL/GenBank/DDBJ databases">
        <authorList>
            <person name="Jaros S."/>
            <person name="Januszkiewicz K."/>
            <person name="Wedrychowicz H."/>
        </authorList>
    </citation>
    <scope>NUCLEOTIDE SEQUENCE [LARGE SCALE GENOMIC DNA]</scope>
    <source>
        <strain evidence="2 3">DSM 21986</strain>
    </source>
</reference>
<dbReference type="RefSeq" id="WP_073066659.1">
    <property type="nucleotide sequence ID" value="NZ_FQUS01000019.1"/>
</dbReference>
<name>A0A1M5H4A3_9BACT</name>
<dbReference type="EMBL" id="FQUS01000019">
    <property type="protein sequence ID" value="SHG10716.1"/>
    <property type="molecule type" value="Genomic_DNA"/>
</dbReference>
<gene>
    <name evidence="2" type="ORF">SAMN05443144_11931</name>
</gene>
<organism evidence="2 3">
    <name type="scientific">Fodinibius roseus</name>
    <dbReference type="NCBI Taxonomy" id="1194090"/>
    <lineage>
        <taxon>Bacteria</taxon>
        <taxon>Pseudomonadati</taxon>
        <taxon>Balneolota</taxon>
        <taxon>Balneolia</taxon>
        <taxon>Balneolales</taxon>
        <taxon>Balneolaceae</taxon>
        <taxon>Fodinibius</taxon>
    </lineage>
</organism>
<evidence type="ECO:0000256" key="1">
    <source>
        <dbReference type="SAM" id="Phobius"/>
    </source>
</evidence>
<feature type="transmembrane region" description="Helical" evidence="1">
    <location>
        <begin position="7"/>
        <end position="25"/>
    </location>
</feature>
<evidence type="ECO:0000313" key="2">
    <source>
        <dbReference type="EMBL" id="SHG10716.1"/>
    </source>
</evidence>
<dbReference type="OrthoDB" id="1525139at2"/>
<keyword evidence="1" id="KW-1133">Transmembrane helix</keyword>